<dbReference type="InterPro" id="IPR024934">
    <property type="entry name" value="Rubredoxin-like_dom"/>
</dbReference>
<feature type="domain" description="Rubredoxin-like" evidence="7">
    <location>
        <begin position="2"/>
        <end position="53"/>
    </location>
</feature>
<evidence type="ECO:0000256" key="1">
    <source>
        <dbReference type="ARBA" id="ARBA00002360"/>
    </source>
</evidence>
<evidence type="ECO:0000259" key="7">
    <source>
        <dbReference type="PROSITE" id="PS50903"/>
    </source>
</evidence>
<dbReference type="AlphaFoldDB" id="A0A166CPL3"/>
<evidence type="ECO:0000313" key="9">
    <source>
        <dbReference type="Proteomes" id="UP000077275"/>
    </source>
</evidence>
<comment type="similarity">
    <text evidence="6">Belongs to the rubredoxin family.</text>
</comment>
<dbReference type="RefSeq" id="WP_067259817.1">
    <property type="nucleotide sequence ID" value="NZ_LWMW01000106.1"/>
</dbReference>
<keyword evidence="4 6" id="KW-0249">Electron transport</keyword>
<dbReference type="PRINTS" id="PR00163">
    <property type="entry name" value="RUBREDOXIN"/>
</dbReference>
<keyword evidence="3 6" id="KW-0479">Metal-binding</keyword>
<evidence type="ECO:0000313" key="8">
    <source>
        <dbReference type="EMBL" id="KZX15857.1"/>
    </source>
</evidence>
<comment type="cofactor">
    <cofactor evidence="6">
        <name>Fe(3+)</name>
        <dbReference type="ChEBI" id="CHEBI:29034"/>
    </cofactor>
</comment>
<dbReference type="STRING" id="47311.MBCUT_12350"/>
<dbReference type="GO" id="GO:0005506">
    <property type="term" value="F:iron ion binding"/>
    <property type="evidence" value="ECO:0007669"/>
    <property type="project" value="UniProtKB-UniRule"/>
</dbReference>
<dbReference type="EMBL" id="LWMW01000106">
    <property type="protein sequence ID" value="KZX15857.1"/>
    <property type="molecule type" value="Genomic_DNA"/>
</dbReference>
<keyword evidence="5 6" id="KW-0408">Iron</keyword>
<keyword evidence="9" id="KW-1185">Reference proteome</keyword>
<organism evidence="8 9">
    <name type="scientific">Methanobrevibacter cuticularis</name>
    <dbReference type="NCBI Taxonomy" id="47311"/>
    <lineage>
        <taxon>Archaea</taxon>
        <taxon>Methanobacteriati</taxon>
        <taxon>Methanobacteriota</taxon>
        <taxon>Methanomada group</taxon>
        <taxon>Methanobacteria</taxon>
        <taxon>Methanobacteriales</taxon>
        <taxon>Methanobacteriaceae</taxon>
        <taxon>Methanobrevibacter</taxon>
    </lineage>
</organism>
<dbReference type="GO" id="GO:0009055">
    <property type="term" value="F:electron transfer activity"/>
    <property type="evidence" value="ECO:0007669"/>
    <property type="project" value="TreeGrafter"/>
</dbReference>
<dbReference type="PANTHER" id="PTHR47627:SF1">
    <property type="entry name" value="RUBREDOXIN-1-RELATED"/>
    <property type="match status" value="1"/>
</dbReference>
<dbReference type="Proteomes" id="UP000077275">
    <property type="component" value="Unassembled WGS sequence"/>
</dbReference>
<name>A0A166CPL3_9EURY</name>
<evidence type="ECO:0000256" key="6">
    <source>
        <dbReference type="RuleBase" id="RU003820"/>
    </source>
</evidence>
<dbReference type="SUPFAM" id="SSF57802">
    <property type="entry name" value="Rubredoxin-like"/>
    <property type="match status" value="1"/>
</dbReference>
<keyword evidence="2" id="KW-0813">Transport</keyword>
<accession>A0A166CPL3</accession>
<evidence type="ECO:0000256" key="3">
    <source>
        <dbReference type="ARBA" id="ARBA00022723"/>
    </source>
</evidence>
<evidence type="ECO:0000256" key="5">
    <source>
        <dbReference type="ARBA" id="ARBA00023004"/>
    </source>
</evidence>
<comment type="function">
    <text evidence="1">Rubredoxin is a small nonheme, iron protein lacking acid-labile sulfide. Its single Fe, chelated to 4 Cys, functions as an electron acceptor and may also stabilize the conformation of the molecule.</text>
</comment>
<protein>
    <recommendedName>
        <fullName evidence="6">Rubredoxin</fullName>
    </recommendedName>
</protein>
<dbReference type="OrthoDB" id="371635at2157"/>
<proteinExistence type="inferred from homology"/>
<reference evidence="8 9" key="1">
    <citation type="submission" date="2016-04" db="EMBL/GenBank/DDBJ databases">
        <title>Genome sequence of Methanobrevibacter cuticularis DSM 11139.</title>
        <authorList>
            <person name="Poehlein A."/>
            <person name="Seedorf H."/>
            <person name="Daniel R."/>
        </authorList>
    </citation>
    <scope>NUCLEOTIDE SEQUENCE [LARGE SCALE GENOMIC DNA]</scope>
    <source>
        <strain evidence="8 9">DSM 11139</strain>
    </source>
</reference>
<dbReference type="PROSITE" id="PS50903">
    <property type="entry name" value="RUBREDOXIN_LIKE"/>
    <property type="match status" value="1"/>
</dbReference>
<dbReference type="GO" id="GO:0043448">
    <property type="term" value="P:alkane catabolic process"/>
    <property type="evidence" value="ECO:0007669"/>
    <property type="project" value="TreeGrafter"/>
</dbReference>
<dbReference type="InterPro" id="IPR050526">
    <property type="entry name" value="Rubredoxin_ET"/>
</dbReference>
<dbReference type="Gene3D" id="2.20.28.10">
    <property type="match status" value="1"/>
</dbReference>
<comment type="caution">
    <text evidence="8">The sequence shown here is derived from an EMBL/GenBank/DDBJ whole genome shotgun (WGS) entry which is preliminary data.</text>
</comment>
<dbReference type="InterPro" id="IPR024935">
    <property type="entry name" value="Rubredoxin_dom"/>
</dbReference>
<dbReference type="Pfam" id="PF00301">
    <property type="entry name" value="Rubredoxin"/>
    <property type="match status" value="1"/>
</dbReference>
<evidence type="ECO:0000256" key="2">
    <source>
        <dbReference type="ARBA" id="ARBA00022448"/>
    </source>
</evidence>
<dbReference type="CDD" id="cd00730">
    <property type="entry name" value="rubredoxin"/>
    <property type="match status" value="1"/>
</dbReference>
<gene>
    <name evidence="8" type="ORF">MBCUT_12350</name>
</gene>
<sequence length="54" mass="6203">MSERMKCKVCGYIYTAEKGETRKNVEPNTLWEDVPERFVCPSCGAAKRMFIAID</sequence>
<dbReference type="PATRIC" id="fig|47311.3.peg.1355"/>
<evidence type="ECO:0000256" key="4">
    <source>
        <dbReference type="ARBA" id="ARBA00022982"/>
    </source>
</evidence>
<dbReference type="PANTHER" id="PTHR47627">
    <property type="entry name" value="RUBREDOXIN"/>
    <property type="match status" value="1"/>
</dbReference>